<evidence type="ECO:0000313" key="2">
    <source>
        <dbReference type="Proteomes" id="UP000231086"/>
    </source>
</evidence>
<protein>
    <submittedName>
        <fullName evidence="1">Uncharacterized protein</fullName>
    </submittedName>
</protein>
<dbReference type="AlphaFoldDB" id="A0A2M8KIK9"/>
<organism evidence="1 2">
    <name type="scientific">Candidatus Portnoybacteria bacterium CG10_big_fil_rev_8_21_14_0_10_44_7</name>
    <dbReference type="NCBI Taxonomy" id="1974816"/>
    <lineage>
        <taxon>Bacteria</taxon>
        <taxon>Candidatus Portnoyibacteriota</taxon>
    </lineage>
</organism>
<sequence length="103" mass="12006">MTSNTKPLGAQLSSETQKDIKGAMLLLDYWTYINLKAEYEAEIKRREKMLPEQIPMGPIIGRISELSRLRHIFEGREAEVEQLKEKHKDNRHQLHLVMAETFG</sequence>
<dbReference type="Proteomes" id="UP000231086">
    <property type="component" value="Unassembled WGS sequence"/>
</dbReference>
<proteinExistence type="predicted"/>
<name>A0A2M8KIK9_9BACT</name>
<evidence type="ECO:0000313" key="1">
    <source>
        <dbReference type="EMBL" id="PJE59743.1"/>
    </source>
</evidence>
<gene>
    <name evidence="1" type="ORF">COU85_02030</name>
</gene>
<comment type="caution">
    <text evidence="1">The sequence shown here is derived from an EMBL/GenBank/DDBJ whole genome shotgun (WGS) entry which is preliminary data.</text>
</comment>
<accession>A0A2M8KIK9</accession>
<reference evidence="2" key="1">
    <citation type="submission" date="2017-09" db="EMBL/GenBank/DDBJ databases">
        <title>Depth-based differentiation of microbial function through sediment-hosted aquifers and enrichment of novel symbionts in the deep terrestrial subsurface.</title>
        <authorList>
            <person name="Probst A.J."/>
            <person name="Ladd B."/>
            <person name="Jarett J.K."/>
            <person name="Geller-Mcgrath D.E."/>
            <person name="Sieber C.M.K."/>
            <person name="Emerson J.B."/>
            <person name="Anantharaman K."/>
            <person name="Thomas B.C."/>
            <person name="Malmstrom R."/>
            <person name="Stieglmeier M."/>
            <person name="Klingl A."/>
            <person name="Woyke T."/>
            <person name="Ryan C.M."/>
            <person name="Banfield J.F."/>
        </authorList>
    </citation>
    <scope>NUCLEOTIDE SEQUENCE [LARGE SCALE GENOMIC DNA]</scope>
</reference>
<dbReference type="EMBL" id="PFEA01000036">
    <property type="protein sequence ID" value="PJE59743.1"/>
    <property type="molecule type" value="Genomic_DNA"/>
</dbReference>